<proteinExistence type="predicted"/>
<dbReference type="Proteomes" id="UP000559027">
    <property type="component" value="Unassembled WGS sequence"/>
</dbReference>
<dbReference type="AlphaFoldDB" id="A0A8H5GE92"/>
<comment type="caution">
    <text evidence="1">The sequence shown here is derived from an EMBL/GenBank/DDBJ whole genome shotgun (WGS) entry which is preliminary data.</text>
</comment>
<protein>
    <submittedName>
        <fullName evidence="1">Uncharacterized protein</fullName>
    </submittedName>
</protein>
<evidence type="ECO:0000313" key="2">
    <source>
        <dbReference type="Proteomes" id="UP000559027"/>
    </source>
</evidence>
<gene>
    <name evidence="1" type="ORF">D9756_000871</name>
</gene>
<dbReference type="OrthoDB" id="3224367at2759"/>
<sequence length="245" mass="27473">MLSLFPPPGPSLPPFSTLLVKGTFHRSAPLHLAIGHVNESPENEVLILSPSRERLEQKLASGLDEWLFCTGTTSKARTVMSRITILYPPSPVHFSLLVATLDGNQSNPELMDLWAELPVMPTENLSMIILDDISSYFAATDQAEASFISLINRVMQSANRISRTSDRTNPISIACFEPSLFGPQLTEESFHQRSSHMEISVLINSQYFQSPIPTFPLLRVMKPYIFLARELGPKRQFEQHQHGDL</sequence>
<name>A0A8H5GE92_9AGAR</name>
<keyword evidence="2" id="KW-1185">Reference proteome</keyword>
<reference evidence="1 2" key="1">
    <citation type="journal article" date="2020" name="ISME J.">
        <title>Uncovering the hidden diversity of litter-decomposition mechanisms in mushroom-forming fungi.</title>
        <authorList>
            <person name="Floudas D."/>
            <person name="Bentzer J."/>
            <person name="Ahren D."/>
            <person name="Johansson T."/>
            <person name="Persson P."/>
            <person name="Tunlid A."/>
        </authorList>
    </citation>
    <scope>NUCLEOTIDE SEQUENCE [LARGE SCALE GENOMIC DNA]</scope>
    <source>
        <strain evidence="1 2">CBS 146.42</strain>
    </source>
</reference>
<dbReference type="EMBL" id="JAACJO010000001">
    <property type="protein sequence ID" value="KAF5363362.1"/>
    <property type="molecule type" value="Genomic_DNA"/>
</dbReference>
<organism evidence="1 2">
    <name type="scientific">Leucocoprinus leucothites</name>
    <dbReference type="NCBI Taxonomy" id="201217"/>
    <lineage>
        <taxon>Eukaryota</taxon>
        <taxon>Fungi</taxon>
        <taxon>Dikarya</taxon>
        <taxon>Basidiomycota</taxon>
        <taxon>Agaricomycotina</taxon>
        <taxon>Agaricomycetes</taxon>
        <taxon>Agaricomycetidae</taxon>
        <taxon>Agaricales</taxon>
        <taxon>Agaricineae</taxon>
        <taxon>Agaricaceae</taxon>
        <taxon>Leucocoprinus</taxon>
    </lineage>
</organism>
<accession>A0A8H5GE92</accession>
<evidence type="ECO:0000313" key="1">
    <source>
        <dbReference type="EMBL" id="KAF5363362.1"/>
    </source>
</evidence>